<dbReference type="PANTHER" id="PTHR13261">
    <property type="entry name" value="BRCA2 AND CDKN1A INTERACTING PROTEIN"/>
    <property type="match status" value="1"/>
</dbReference>
<dbReference type="GO" id="GO:0005634">
    <property type="term" value="C:nucleus"/>
    <property type="evidence" value="ECO:0007669"/>
    <property type="project" value="TreeGrafter"/>
</dbReference>
<dbReference type="PANTHER" id="PTHR13261:SF0">
    <property type="entry name" value="BRCA2 AND CDKN1A-INTERACTING PROTEIN"/>
    <property type="match status" value="1"/>
</dbReference>
<dbReference type="Pfam" id="PF13862">
    <property type="entry name" value="BCCIP"/>
    <property type="match status" value="1"/>
</dbReference>
<organism evidence="3 4">
    <name type="scientific">Aphis gossypii</name>
    <name type="common">Cotton aphid</name>
    <dbReference type="NCBI Taxonomy" id="80765"/>
    <lineage>
        <taxon>Eukaryota</taxon>
        <taxon>Metazoa</taxon>
        <taxon>Ecdysozoa</taxon>
        <taxon>Arthropoda</taxon>
        <taxon>Hexapoda</taxon>
        <taxon>Insecta</taxon>
        <taxon>Pterygota</taxon>
        <taxon>Neoptera</taxon>
        <taxon>Paraneoptera</taxon>
        <taxon>Hemiptera</taxon>
        <taxon>Sternorrhyncha</taxon>
        <taxon>Aphidomorpha</taxon>
        <taxon>Aphidoidea</taxon>
        <taxon>Aphididae</taxon>
        <taxon>Aphidini</taxon>
        <taxon>Aphis</taxon>
        <taxon>Aphis</taxon>
    </lineage>
</organism>
<feature type="region of interest" description="Disordered" evidence="2">
    <location>
        <begin position="1"/>
        <end position="71"/>
    </location>
</feature>
<feature type="compositionally biased region" description="Basic and acidic residues" evidence="2">
    <location>
        <begin position="20"/>
        <end position="33"/>
    </location>
</feature>
<reference evidence="3" key="1">
    <citation type="submission" date="2022-02" db="EMBL/GenBank/DDBJ databases">
        <authorList>
            <person name="King R."/>
        </authorList>
    </citation>
    <scope>NUCLEOTIDE SEQUENCE</scope>
</reference>
<evidence type="ECO:0008006" key="5">
    <source>
        <dbReference type="Google" id="ProtNLM"/>
    </source>
</evidence>
<name>A0A9P0IS02_APHGO</name>
<dbReference type="PIRSF" id="PIRSF028983">
    <property type="entry name" value="BCP1"/>
    <property type="match status" value="1"/>
</dbReference>
<protein>
    <recommendedName>
        <fullName evidence="5">Protein BCCIP homolog</fullName>
    </recommendedName>
</protein>
<dbReference type="AlphaFoldDB" id="A0A9P0IS02"/>
<sequence>MSQPARKRGVLAGGGASTSRDGEANTSRDDETSNSRNGEANTSGNGEASTSGDSSPMEIESSSSDSEDNDDIVETVLDVEFEGRSPQPADFHSIKQLLQQLFLKAPVDLSDLSNLLINQPGIGSVIKQVPNEDEDDDSDSDVDPDDVVDINQVFGISSVLNISQKTNECERNLHKLMLDLSNQYSDSETKRFVNGLLGDTTKQVGLLLNERYVNIPPPISVPLFHAIRKELFSLKSKDSSYNFDYLIMISKLYKMQKDKKGKNLEGCEVFWSNAEEEFFDEEADYKFEFCVQNDKGTGLGGHWSEADPEMVPFRRVLIFTMEKFHQITNRLASLLEPAGTVYNGAYKPGSI</sequence>
<accession>A0A9P0IS02</accession>
<proteinExistence type="inferred from homology"/>
<gene>
    <name evidence="3" type="ORF">APHIGO_LOCUS2740</name>
</gene>
<dbReference type="InterPro" id="IPR025602">
    <property type="entry name" value="BCP1_family"/>
</dbReference>
<dbReference type="EMBL" id="OU899034">
    <property type="protein sequence ID" value="CAH1714343.1"/>
    <property type="molecule type" value="Genomic_DNA"/>
</dbReference>
<keyword evidence="4" id="KW-1185">Reference proteome</keyword>
<comment type="similarity">
    <text evidence="1">Belongs to the BCP1 family.</text>
</comment>
<evidence type="ECO:0000313" key="3">
    <source>
        <dbReference type="EMBL" id="CAH1714343.1"/>
    </source>
</evidence>
<evidence type="ECO:0000256" key="2">
    <source>
        <dbReference type="SAM" id="MobiDB-lite"/>
    </source>
</evidence>
<evidence type="ECO:0000313" key="4">
    <source>
        <dbReference type="Proteomes" id="UP001154329"/>
    </source>
</evidence>
<evidence type="ECO:0000256" key="1">
    <source>
        <dbReference type="ARBA" id="ARBA00006781"/>
    </source>
</evidence>
<reference evidence="3" key="2">
    <citation type="submission" date="2022-10" db="EMBL/GenBank/DDBJ databases">
        <authorList>
            <consortium name="ENA_rothamsted_submissions"/>
            <consortium name="culmorum"/>
            <person name="King R."/>
        </authorList>
    </citation>
    <scope>NUCLEOTIDE SEQUENCE</scope>
</reference>
<dbReference type="OrthoDB" id="27543at2759"/>
<feature type="compositionally biased region" description="Low complexity" evidence="2">
    <location>
        <begin position="51"/>
        <end position="64"/>
    </location>
</feature>
<dbReference type="Proteomes" id="UP001154329">
    <property type="component" value="Chromosome 1"/>
</dbReference>
<feature type="compositionally biased region" description="Polar residues" evidence="2">
    <location>
        <begin position="34"/>
        <end position="50"/>
    </location>
</feature>